<evidence type="ECO:0000313" key="17">
    <source>
        <dbReference type="EMBL" id="KAJ8357579.1"/>
    </source>
</evidence>
<dbReference type="Proteomes" id="UP001152622">
    <property type="component" value="Chromosome 6"/>
</dbReference>
<feature type="domain" description="C2H2-type" evidence="16">
    <location>
        <begin position="593"/>
        <end position="622"/>
    </location>
</feature>
<evidence type="ECO:0000256" key="5">
    <source>
        <dbReference type="ARBA" id="ARBA00022737"/>
    </source>
</evidence>
<dbReference type="GO" id="GO:0005634">
    <property type="term" value="C:nucleus"/>
    <property type="evidence" value="ECO:0007669"/>
    <property type="project" value="UniProtKB-SubCell"/>
</dbReference>
<dbReference type="Gene3D" id="3.30.160.60">
    <property type="entry name" value="Classic Zinc Finger"/>
    <property type="match status" value="3"/>
</dbReference>
<reference evidence="17" key="1">
    <citation type="journal article" date="2023" name="Science">
        <title>Genome structures resolve the early diversification of teleost fishes.</title>
        <authorList>
            <person name="Parey E."/>
            <person name="Louis A."/>
            <person name="Montfort J."/>
            <person name="Bouchez O."/>
            <person name="Roques C."/>
            <person name="Iampietro C."/>
            <person name="Lluch J."/>
            <person name="Castinel A."/>
            <person name="Donnadieu C."/>
            <person name="Desvignes T."/>
            <person name="Floi Bucao C."/>
            <person name="Jouanno E."/>
            <person name="Wen M."/>
            <person name="Mejri S."/>
            <person name="Dirks R."/>
            <person name="Jansen H."/>
            <person name="Henkel C."/>
            <person name="Chen W.J."/>
            <person name="Zahm M."/>
            <person name="Cabau C."/>
            <person name="Klopp C."/>
            <person name="Thompson A.W."/>
            <person name="Robinson-Rechavi M."/>
            <person name="Braasch I."/>
            <person name="Lecointre G."/>
            <person name="Bobe J."/>
            <person name="Postlethwait J.H."/>
            <person name="Berthelot C."/>
            <person name="Roest Crollius H."/>
            <person name="Guiguen Y."/>
        </authorList>
    </citation>
    <scope>NUCLEOTIDE SEQUENCE</scope>
    <source>
        <strain evidence="17">WJC10195</strain>
    </source>
</reference>
<feature type="domain" description="C2H2-type" evidence="16">
    <location>
        <begin position="563"/>
        <end position="592"/>
    </location>
</feature>
<evidence type="ECO:0000313" key="18">
    <source>
        <dbReference type="Proteomes" id="UP001152622"/>
    </source>
</evidence>
<dbReference type="SUPFAM" id="SSF57667">
    <property type="entry name" value="beta-beta-alpha zinc fingers"/>
    <property type="match status" value="2"/>
</dbReference>
<dbReference type="EMBL" id="JAINUF010000006">
    <property type="protein sequence ID" value="KAJ8357579.1"/>
    <property type="molecule type" value="Genomic_DNA"/>
</dbReference>
<feature type="compositionally biased region" description="Basic and acidic residues" evidence="15">
    <location>
        <begin position="48"/>
        <end position="59"/>
    </location>
</feature>
<keyword evidence="9" id="KW-0805">Transcription regulation</keyword>
<proteinExistence type="inferred from homology"/>
<dbReference type="FunFam" id="3.30.160.60:FF:000018">
    <property type="entry name" value="Krueppel-like factor 15"/>
    <property type="match status" value="1"/>
</dbReference>
<evidence type="ECO:0000256" key="4">
    <source>
        <dbReference type="ARBA" id="ARBA00022723"/>
    </source>
</evidence>
<feature type="region of interest" description="Disordered" evidence="15">
    <location>
        <begin position="17"/>
        <end position="59"/>
    </location>
</feature>
<dbReference type="FunFam" id="3.30.160.60:FF:000446">
    <property type="entry name" value="Zinc finger protein"/>
    <property type="match status" value="1"/>
</dbReference>
<dbReference type="PANTHER" id="PTHR23235:SF175">
    <property type="entry name" value="C2H2-TYPE DOMAIN-CONTAINING PROTEIN"/>
    <property type="match status" value="1"/>
</dbReference>
<dbReference type="GO" id="GO:0000981">
    <property type="term" value="F:DNA-binding transcription factor activity, RNA polymerase II-specific"/>
    <property type="evidence" value="ECO:0007669"/>
    <property type="project" value="TreeGrafter"/>
</dbReference>
<evidence type="ECO:0000256" key="12">
    <source>
        <dbReference type="ARBA" id="ARBA00023163"/>
    </source>
</evidence>
<dbReference type="GO" id="GO:0000978">
    <property type="term" value="F:RNA polymerase II cis-regulatory region sequence-specific DNA binding"/>
    <property type="evidence" value="ECO:0007669"/>
    <property type="project" value="TreeGrafter"/>
</dbReference>
<evidence type="ECO:0000256" key="7">
    <source>
        <dbReference type="ARBA" id="ARBA00022833"/>
    </source>
</evidence>
<evidence type="ECO:0000256" key="6">
    <source>
        <dbReference type="ARBA" id="ARBA00022771"/>
    </source>
</evidence>
<evidence type="ECO:0000256" key="3">
    <source>
        <dbReference type="ARBA" id="ARBA00022553"/>
    </source>
</evidence>
<keyword evidence="18" id="KW-1185">Reference proteome</keyword>
<evidence type="ECO:0000256" key="13">
    <source>
        <dbReference type="ARBA" id="ARBA00023242"/>
    </source>
</evidence>
<dbReference type="PANTHER" id="PTHR23235">
    <property type="entry name" value="KRUEPPEL-LIKE TRANSCRIPTION FACTOR"/>
    <property type="match status" value="1"/>
</dbReference>
<dbReference type="SMART" id="SM00355">
    <property type="entry name" value="ZnF_C2H2"/>
    <property type="match status" value="3"/>
</dbReference>
<evidence type="ECO:0000256" key="1">
    <source>
        <dbReference type="ARBA" id="ARBA00004123"/>
    </source>
</evidence>
<feature type="region of interest" description="Disordered" evidence="15">
    <location>
        <begin position="299"/>
        <end position="329"/>
    </location>
</feature>
<feature type="compositionally biased region" description="Polar residues" evidence="15">
    <location>
        <begin position="299"/>
        <end position="325"/>
    </location>
</feature>
<evidence type="ECO:0000256" key="8">
    <source>
        <dbReference type="ARBA" id="ARBA00022843"/>
    </source>
</evidence>
<sequence>MDEFRYKILPLASTSVGPRKAAGLGTAQRHPAFKGTHANRGAPSHRQPRNEAKFERPDFKRFRRQSADAAFQWQERVVNGMSIDNAREWGPGPVEVKGTTENPETITGFSLSWFYTFLSTKVSREKNTVNGPVQPGPPPVQTLQIFTWSYATGIRQGEGLSRPVVWGENGFQWSGVNLCKSPHVPRICDTVQSMNPGRDKLLDRYKSRLRVEELCIHGARHAMLPSITTFSNNQTLEEKQSEIVHLWKVDENKTGTTRDDLKPLIEVEFSIVESPSSHKDEDDLAKFLDLEFILSNTIASENGNGSSQHSTYQLPESPESCSTVYDSDGSHPAPVYSNGNFTASPGHSLVAELLTPEMNYQGDLQQDYSFKSAMDSREYTELRALNMGNPIHVSVDSVQHMGHKIKTENFEQSCMMANDFMGQMYDQKPARAMHHAHLHHQPALQGFAHHGVQQNSPQEGMVRKDCHLTQMHPHHHPHVTHQRQYMGNPSYPPQYPHHQASQNAQQYHGQYGMFREPMRVHHPSMPGMMLTPPSSPLLEFFAPDDCKPKRGRRSWARKRTATHSCDFPGCGKTYTKSSHLKAHMRTHTGEKPYHCNWEGCGWKFARSDELTRHYRKHTGHRPFQCHLCERAFSRSDHLALHMKRHM</sequence>
<keyword evidence="5" id="KW-0677">Repeat</keyword>
<gene>
    <name evidence="17" type="ORF">SKAU_G00203730</name>
</gene>
<organism evidence="17 18">
    <name type="scientific">Synaphobranchus kaupii</name>
    <name type="common">Kaup's arrowtooth eel</name>
    <dbReference type="NCBI Taxonomy" id="118154"/>
    <lineage>
        <taxon>Eukaryota</taxon>
        <taxon>Metazoa</taxon>
        <taxon>Chordata</taxon>
        <taxon>Craniata</taxon>
        <taxon>Vertebrata</taxon>
        <taxon>Euteleostomi</taxon>
        <taxon>Actinopterygii</taxon>
        <taxon>Neopterygii</taxon>
        <taxon>Teleostei</taxon>
        <taxon>Anguilliformes</taxon>
        <taxon>Synaphobranchidae</taxon>
        <taxon>Synaphobranchus</taxon>
    </lineage>
</organism>
<comment type="similarity">
    <text evidence="2">Belongs to the krueppel C2H2-type zinc-finger protein family.</text>
</comment>
<name>A0A9Q1IXJ3_SYNKA</name>
<accession>A0A9Q1IXJ3</accession>
<keyword evidence="7" id="KW-0862">Zinc</keyword>
<dbReference type="OrthoDB" id="4748970at2759"/>
<keyword evidence="8" id="KW-0832">Ubl conjugation</keyword>
<keyword evidence="10" id="KW-0238">DNA-binding</keyword>
<keyword evidence="6 14" id="KW-0863">Zinc-finger</keyword>
<dbReference type="InterPro" id="IPR013087">
    <property type="entry name" value="Znf_C2H2_type"/>
</dbReference>
<dbReference type="InterPro" id="IPR036236">
    <property type="entry name" value="Znf_C2H2_sf"/>
</dbReference>
<dbReference type="PROSITE" id="PS00028">
    <property type="entry name" value="ZINC_FINGER_C2H2_1"/>
    <property type="match status" value="3"/>
</dbReference>
<evidence type="ECO:0000256" key="2">
    <source>
        <dbReference type="ARBA" id="ARBA00006991"/>
    </source>
</evidence>
<evidence type="ECO:0000256" key="11">
    <source>
        <dbReference type="ARBA" id="ARBA00023159"/>
    </source>
</evidence>
<keyword evidence="13" id="KW-0539">Nucleus</keyword>
<dbReference type="GO" id="GO:0008270">
    <property type="term" value="F:zinc ion binding"/>
    <property type="evidence" value="ECO:0007669"/>
    <property type="project" value="UniProtKB-KW"/>
</dbReference>
<dbReference type="CDD" id="cd22056">
    <property type="entry name" value="KLF1_2_4_N-like"/>
    <property type="match status" value="1"/>
</dbReference>
<evidence type="ECO:0000256" key="10">
    <source>
        <dbReference type="ARBA" id="ARBA00023125"/>
    </source>
</evidence>
<dbReference type="Pfam" id="PF00096">
    <property type="entry name" value="zf-C2H2"/>
    <property type="match status" value="3"/>
</dbReference>
<keyword evidence="12" id="KW-0804">Transcription</keyword>
<feature type="domain" description="C2H2-type" evidence="16">
    <location>
        <begin position="623"/>
        <end position="646"/>
    </location>
</feature>
<keyword evidence="4" id="KW-0479">Metal-binding</keyword>
<comment type="caution">
    <text evidence="17">The sequence shown here is derived from an EMBL/GenBank/DDBJ whole genome shotgun (WGS) entry which is preliminary data.</text>
</comment>
<protein>
    <recommendedName>
        <fullName evidence="16">C2H2-type domain-containing protein</fullName>
    </recommendedName>
</protein>
<evidence type="ECO:0000256" key="9">
    <source>
        <dbReference type="ARBA" id="ARBA00023015"/>
    </source>
</evidence>
<dbReference type="GO" id="GO:0045893">
    <property type="term" value="P:positive regulation of DNA-templated transcription"/>
    <property type="evidence" value="ECO:0007669"/>
    <property type="project" value="UniProtKB-ARBA"/>
</dbReference>
<evidence type="ECO:0000256" key="15">
    <source>
        <dbReference type="SAM" id="MobiDB-lite"/>
    </source>
</evidence>
<dbReference type="AlphaFoldDB" id="A0A9Q1IXJ3"/>
<dbReference type="PROSITE" id="PS50157">
    <property type="entry name" value="ZINC_FINGER_C2H2_2"/>
    <property type="match status" value="3"/>
</dbReference>
<evidence type="ECO:0000259" key="16">
    <source>
        <dbReference type="PROSITE" id="PS50157"/>
    </source>
</evidence>
<comment type="subcellular location">
    <subcellularLocation>
        <location evidence="1">Nucleus</location>
    </subcellularLocation>
</comment>
<keyword evidence="3" id="KW-0597">Phosphoprotein</keyword>
<keyword evidence="11" id="KW-0010">Activator</keyword>
<evidence type="ECO:0000256" key="14">
    <source>
        <dbReference type="PROSITE-ProRule" id="PRU00042"/>
    </source>
</evidence>
<dbReference type="FunFam" id="3.30.160.60:FF:000237">
    <property type="entry name" value="Krueppel-like factor 2"/>
    <property type="match status" value="1"/>
</dbReference>